<feature type="compositionally biased region" description="Polar residues" evidence="7">
    <location>
        <begin position="1171"/>
        <end position="1182"/>
    </location>
</feature>
<evidence type="ECO:0000256" key="5">
    <source>
        <dbReference type="ARBA" id="ARBA00022917"/>
    </source>
</evidence>
<feature type="compositionally biased region" description="Basic and acidic residues" evidence="7">
    <location>
        <begin position="820"/>
        <end position="900"/>
    </location>
</feature>
<feature type="domain" description="PCI" evidence="8">
    <location>
        <begin position="318"/>
        <end position="502"/>
    </location>
</feature>
<keyword evidence="4 6" id="KW-0694">RNA-binding</keyword>
<evidence type="ECO:0000256" key="2">
    <source>
        <dbReference type="ARBA" id="ARBA00022490"/>
    </source>
</evidence>
<dbReference type="Pfam" id="PF01399">
    <property type="entry name" value="PCI"/>
    <property type="match status" value="1"/>
</dbReference>
<dbReference type="Gene3D" id="1.25.40.860">
    <property type="match status" value="1"/>
</dbReference>
<dbReference type="AlphaFoldDB" id="A0AA88L266"/>
<evidence type="ECO:0000313" key="10">
    <source>
        <dbReference type="Proteomes" id="UP001187531"/>
    </source>
</evidence>
<comment type="function">
    <text evidence="6">RNA-binding component of the eukaryotic translation initiation factor 3 (eIF-3) complex, which is involved in protein synthesis of a specialized repertoire of mRNAs and, together with other initiation factors, stimulates binding of mRNA and methionyl-tRNAi to the 40S ribosome. The eIF-3 complex specifically targets and initiates translation of a subset of mRNAs involved in cell proliferation.</text>
</comment>
<reference evidence="9" key="1">
    <citation type="submission" date="2023-07" db="EMBL/GenBank/DDBJ databases">
        <title>Chromosome-level genome assembly of Artemia franciscana.</title>
        <authorList>
            <person name="Jo E."/>
        </authorList>
    </citation>
    <scope>NUCLEOTIDE SEQUENCE</scope>
    <source>
        <tissue evidence="9">Whole body</tissue>
    </source>
</reference>
<comment type="similarity">
    <text evidence="6">Belongs to the eIF-3 subunit A family.</text>
</comment>
<comment type="subcellular location">
    <subcellularLocation>
        <location evidence="1 6">Cytoplasm</location>
    </subcellularLocation>
</comment>
<dbReference type="PANTHER" id="PTHR14005:SF0">
    <property type="entry name" value="EUKARYOTIC TRANSLATION INITIATION FACTOR 3 SUBUNIT A"/>
    <property type="match status" value="1"/>
</dbReference>
<feature type="compositionally biased region" description="Basic and acidic residues" evidence="7">
    <location>
        <begin position="964"/>
        <end position="1141"/>
    </location>
</feature>
<dbReference type="PROSITE" id="PS50250">
    <property type="entry name" value="PCI"/>
    <property type="match status" value="1"/>
</dbReference>
<evidence type="ECO:0000256" key="4">
    <source>
        <dbReference type="ARBA" id="ARBA00022884"/>
    </source>
</evidence>
<feature type="coiled-coil region" evidence="6">
    <location>
        <begin position="670"/>
        <end position="734"/>
    </location>
</feature>
<dbReference type="Proteomes" id="UP001187531">
    <property type="component" value="Unassembled WGS sequence"/>
</dbReference>
<dbReference type="GO" id="GO:0003729">
    <property type="term" value="F:mRNA binding"/>
    <property type="evidence" value="ECO:0007669"/>
    <property type="project" value="TreeGrafter"/>
</dbReference>
<comment type="caution">
    <text evidence="9">The sequence shown here is derived from an EMBL/GenBank/DDBJ whole genome shotgun (WGS) entry which is preliminary data.</text>
</comment>
<dbReference type="SMART" id="SM00088">
    <property type="entry name" value="PINT"/>
    <property type="match status" value="1"/>
</dbReference>
<proteinExistence type="inferred from homology"/>
<evidence type="ECO:0000256" key="1">
    <source>
        <dbReference type="ARBA" id="ARBA00004496"/>
    </source>
</evidence>
<dbReference type="Gene3D" id="4.10.860.10">
    <property type="entry name" value="UVR domain"/>
    <property type="match status" value="1"/>
</dbReference>
<dbReference type="InterPro" id="IPR027512">
    <property type="entry name" value="EIF3A"/>
</dbReference>
<dbReference type="GO" id="GO:0001732">
    <property type="term" value="P:formation of cytoplasmic translation initiation complex"/>
    <property type="evidence" value="ECO:0007669"/>
    <property type="project" value="UniProtKB-UniRule"/>
</dbReference>
<name>A0AA88L266_ARTSF</name>
<feature type="region of interest" description="Disordered" evidence="7">
    <location>
        <begin position="583"/>
        <end position="630"/>
    </location>
</feature>
<dbReference type="FunFam" id="4.10.860.10:FF:000001">
    <property type="entry name" value="Eukaryotic translation initiation factor 3 subunit A"/>
    <property type="match status" value="1"/>
</dbReference>
<keyword evidence="6" id="KW-0175">Coiled coil</keyword>
<dbReference type="InterPro" id="IPR000717">
    <property type="entry name" value="PCI_dom"/>
</dbReference>
<accession>A0AA88L266</accession>
<dbReference type="GO" id="GO:0003743">
    <property type="term" value="F:translation initiation factor activity"/>
    <property type="evidence" value="ECO:0007669"/>
    <property type="project" value="UniProtKB-UniRule"/>
</dbReference>
<evidence type="ECO:0000259" key="8">
    <source>
        <dbReference type="PROSITE" id="PS50250"/>
    </source>
</evidence>
<keyword evidence="2 6" id="KW-0963">Cytoplasm</keyword>
<dbReference type="GO" id="GO:0071541">
    <property type="term" value="C:eukaryotic translation initiation factor 3 complex, eIF3m"/>
    <property type="evidence" value="ECO:0007669"/>
    <property type="project" value="TreeGrafter"/>
</dbReference>
<dbReference type="PANTHER" id="PTHR14005">
    <property type="entry name" value="EUKARYOTIC TRANSLATION INITIATION FACTOR 3, THETA SUBUNIT"/>
    <property type="match status" value="1"/>
</dbReference>
<evidence type="ECO:0000256" key="6">
    <source>
        <dbReference type="HAMAP-Rule" id="MF_03000"/>
    </source>
</evidence>
<dbReference type="GO" id="GO:0043614">
    <property type="term" value="C:multi-eIF complex"/>
    <property type="evidence" value="ECO:0007669"/>
    <property type="project" value="TreeGrafter"/>
</dbReference>
<protein>
    <recommendedName>
        <fullName evidence="6">Eukaryotic translation initiation factor 3 subunit A</fullName>
        <shortName evidence="6">eIF3a</shortName>
    </recommendedName>
    <alternativeName>
        <fullName evidence="6">Eukaryotic translation initiation factor 3 subunit 10</fullName>
    </alternativeName>
</protein>
<feature type="region of interest" description="Disordered" evidence="7">
    <location>
        <begin position="820"/>
        <end position="1182"/>
    </location>
</feature>
<keyword evidence="3 6" id="KW-0396">Initiation factor</keyword>
<dbReference type="EMBL" id="JAVRJZ010000017">
    <property type="protein sequence ID" value="KAK2709901.1"/>
    <property type="molecule type" value="Genomic_DNA"/>
</dbReference>
<keyword evidence="5 6" id="KW-0648">Protein biosynthesis</keyword>
<dbReference type="InterPro" id="IPR054711">
    <property type="entry name" value="eIF3a_PCI_TPR-like"/>
</dbReference>
<evidence type="ECO:0000313" key="9">
    <source>
        <dbReference type="EMBL" id="KAK2709901.1"/>
    </source>
</evidence>
<evidence type="ECO:0000256" key="3">
    <source>
        <dbReference type="ARBA" id="ARBA00022540"/>
    </source>
</evidence>
<dbReference type="HAMAP" id="MF_03000">
    <property type="entry name" value="eIF3a"/>
    <property type="match status" value="1"/>
</dbReference>
<feature type="compositionally biased region" description="Basic and acidic residues" evidence="7">
    <location>
        <begin position="1150"/>
        <end position="1167"/>
    </location>
</feature>
<dbReference type="GO" id="GO:0071540">
    <property type="term" value="C:eukaryotic translation initiation factor 3 complex, eIF3e"/>
    <property type="evidence" value="ECO:0007669"/>
    <property type="project" value="TreeGrafter"/>
</dbReference>
<dbReference type="GO" id="GO:0002188">
    <property type="term" value="P:translation reinitiation"/>
    <property type="evidence" value="ECO:0007669"/>
    <property type="project" value="TreeGrafter"/>
</dbReference>
<evidence type="ECO:0000256" key="7">
    <source>
        <dbReference type="SAM" id="MobiDB-lite"/>
    </source>
</evidence>
<feature type="compositionally biased region" description="Basic and acidic residues" evidence="7">
    <location>
        <begin position="931"/>
        <end position="948"/>
    </location>
</feature>
<keyword evidence="10" id="KW-1185">Reference proteome</keyword>
<dbReference type="Pfam" id="PF22591">
    <property type="entry name" value="eIF3a_PCI_TPR-like"/>
    <property type="match status" value="1"/>
</dbReference>
<dbReference type="GO" id="GO:0016282">
    <property type="term" value="C:eukaryotic 43S preinitiation complex"/>
    <property type="evidence" value="ECO:0007669"/>
    <property type="project" value="UniProtKB-UniRule"/>
</dbReference>
<sequence length="1182" mass="140635">MSRFNQRPENALKKANEFIDVGKPSRALETLYDVLKSKRNRTAPTDKILEPIMLKYLELCVELKKSHSAKEGLFQYRNMCQTTNVASLEFVVKRYLELAEQKTAQSRKESNQAVLDVDDLDNIQTPEGILMRAVSGEDAQDRSDRTILMPWVKFLWESYRQCLELLRTNVRVEALYHHVAKKGFSFCEEYKRKTEFRKLCDNLRTHLQHVTRQIPGGPNVINLQQPETQQMNLETRLDQLDKAIKMELWTEAYKAIEDIHEFTVLSKKTPLPKMLAHYYEKLALVLWKAGNQLFHATALSKLFQLSKSLKKNITAEELQDLATRVLVATLAIPLPSAHPEFDRFFETEKSAMEKQQRLAQLLYLQQPPTRAGLIKDLGRYNVVNYVHPKLKELYDALEVDFEPLKICVRVDGSLQFMRTSEERLMKDLREYIPALQDITLTRLVKQLAQIYDNISYSNLLNLAVFSDFFSLERVIVNAVRHNDMQIRVDHRNECIHFGTDLAECQREEIEEGPTLQPMPSEVFRTQLINVSTTLTDFLSTVQNEQRERKNYEIRARIVQQYFDHAQRDRAGILARQKTIEARKEEMEKQAREREVEEQKKQEEAVRNQHLAEQKRLDLERQEREKKRQEDELKAINAKQIKDKIAQLTQSAHGQKVAQRLGSEMESIDPETLLARQLEELEKERRETANRLKSQEKKFDHMERAKRQEEIPLLQKELEARQVKEKEEYQKEEKERVAHIIEERKIAVANKDRLLRMKDDKNVFLDMMIKRRREEYQGKLEAWKIKVAEQREIKLAEKRNEIRQQRREIVRREREEAIIRQKEEEERMIREKQKKEQEETLRREKEERERHNRELDRQAEIQRKRQQEIEEKERERQAMEEIPREERRGFGREVPSDDSWRKPRSGQADTSIRPEPYRPPQGERAYKPPQSRSDKFSAREDGKPREEASSWRGGIGAADEVSSWRSDRRGEDRERPTEHYGARERRPDAFPERNRYGDRGGRFGDRPQEGRPDAFPERDRYEDRGGRFGDRPQESRGFESRDFGRKDREFDRREPERRNLDSRERGIREPDRRDRGMRDLERRDRDMGRGDEGSWRKSDYGSSRSEENQRDTREVGDREKRAWEPRPREEPRGFERGGDRPPMRQVSPQRMTRDRDMSPRPMDDRSADTEGSGWQTQQSRRKR</sequence>
<gene>
    <name evidence="9" type="ORF">QYM36_013549</name>
</gene>
<comment type="subunit">
    <text evidence="6">Component of the eukaryotic translation initiation factor 3 (eIF-3) complex.</text>
</comment>
<dbReference type="GO" id="GO:0033290">
    <property type="term" value="C:eukaryotic 48S preinitiation complex"/>
    <property type="evidence" value="ECO:0007669"/>
    <property type="project" value="UniProtKB-UniRule"/>
</dbReference>
<organism evidence="9 10">
    <name type="scientific">Artemia franciscana</name>
    <name type="common">Brine shrimp</name>
    <name type="synonym">Artemia sanfranciscana</name>
    <dbReference type="NCBI Taxonomy" id="6661"/>
    <lineage>
        <taxon>Eukaryota</taxon>
        <taxon>Metazoa</taxon>
        <taxon>Ecdysozoa</taxon>
        <taxon>Arthropoda</taxon>
        <taxon>Crustacea</taxon>
        <taxon>Branchiopoda</taxon>
        <taxon>Anostraca</taxon>
        <taxon>Artemiidae</taxon>
        <taxon>Artemia</taxon>
    </lineage>
</organism>